<dbReference type="AlphaFoldDB" id="A0A8H7J5Y4"/>
<dbReference type="FunFam" id="1.10.10.850:FF:000001">
    <property type="entry name" value="Isocitrate lyase"/>
    <property type="match status" value="1"/>
</dbReference>
<dbReference type="NCBIfam" id="TIGR01346">
    <property type="entry name" value="isocit_lyase"/>
    <property type="match status" value="1"/>
</dbReference>
<name>A0A8H7J5Y4_9PLEO</name>
<proteinExistence type="inferred from homology"/>
<evidence type="ECO:0000256" key="1">
    <source>
        <dbReference type="ARBA" id="ARBA00001050"/>
    </source>
</evidence>
<accession>A0A8H7J5Y4</accession>
<evidence type="ECO:0000256" key="4">
    <source>
        <dbReference type="ARBA" id="ARBA00023239"/>
    </source>
</evidence>
<dbReference type="PROSITE" id="PS00161">
    <property type="entry name" value="ISOCITRATE_LYASE"/>
    <property type="match status" value="1"/>
</dbReference>
<reference evidence="7" key="1">
    <citation type="submission" date="2018-12" db="EMBL/GenBank/DDBJ databases">
        <authorList>
            <person name="Syme R.A."/>
            <person name="Farfan-Caceres L."/>
            <person name="Lichtenzveig J."/>
        </authorList>
    </citation>
    <scope>NUCLEOTIDE SEQUENCE</scope>
    <source>
        <strain evidence="7">Al4</strain>
    </source>
</reference>
<dbReference type="InterPro" id="IPR018523">
    <property type="entry name" value="Isocitrate_lyase_ph_CS"/>
</dbReference>
<keyword evidence="8" id="KW-1185">Reference proteome</keyword>
<reference evidence="7" key="2">
    <citation type="submission" date="2020-09" db="EMBL/GenBank/DDBJ databases">
        <title>Reference genome assembly for Australian Ascochyta lentis isolate Al4.</title>
        <authorList>
            <person name="Lee R.C."/>
            <person name="Farfan-Caceres L.M."/>
            <person name="Debler J.W."/>
            <person name="Williams A.H."/>
            <person name="Henares B.M."/>
        </authorList>
    </citation>
    <scope>NUCLEOTIDE SEQUENCE</scope>
    <source>
        <strain evidence="7">Al4</strain>
    </source>
</reference>
<dbReference type="PANTHER" id="PTHR21631:SF13">
    <property type="entry name" value="MITOCHONDRIAL 2-METHYLISOCITRATE LYASE ICL2"/>
    <property type="match status" value="1"/>
</dbReference>
<dbReference type="InterPro" id="IPR039556">
    <property type="entry name" value="ICL/PEPM"/>
</dbReference>
<dbReference type="Pfam" id="PF00463">
    <property type="entry name" value="ICL"/>
    <property type="match status" value="1"/>
</dbReference>
<evidence type="ECO:0000256" key="5">
    <source>
        <dbReference type="SAM" id="MobiDB-lite"/>
    </source>
</evidence>
<sequence length="1222" mass="137256">MLRTVARSAARQSRTLRSSNRVPQLLRPLSTTACRMASSTLQAVDPPVSAALPGDSFQLLPEASKAGQAEDALFDEQVQTVKDWWASPRYKGIKRPYSAEDVVSKRGALQQSYPSSLMARKLFNLLEERAAKGEPVHTMGAIDPVQMSQQAPNQEVLYISGWACSSVLTTTNEVSADFGDYPYNTVPNQVQRLFKAQQLHDRKNWDNRRKMSPEERAKTPYLDYMRPIIADGDTGHGGLSAVIKLAKLFAENGAAGVHFEDQLHGGKKCGHLAGKVLVPVGDHINRLVAARFQWDTMGCENLVIARTDSESGKLLSSAVDVRDHEFIKGVTEETEPLAETLQNMEAAGAPGKEIDAFEAAWVKKHKLVTYDEAVVQHLVNEGASQSTIDTYLNETKQNPNLSLLKRRELSAKHTKTPVYFNWDIPRTREGFYHYKAGMAAATKRGKEFAPYADLLWVETGDPSVEKAAGFAGEIREQYPGKKFVYNLSPSFNWMGQGFSEEALKSFVWDLAKHGFVFQLISLAGIHSTATITCELSRAFKDEGMLAYVKLVQSREKELGCDVLTHQKWSGAGYIDGILGAIQSGSSGSKSMGEGNTETGTAATMPIADLPLFAYSALAEREVRVLVPDILGPEKGLSWSLQTVGLENNDLHFVALSYAWASQSHPDTYIISCNGCQLRIHHNLYNALSSLYRRCRAENAVTKPYWIDAICINQADEEEKTLQIKLMNTIYRQADMVLVWLGEALTSQQQDLIPRAIELFPLLNKEKARYGLLNTGPDFEVAHELSNLGRNGWEAILHLMRNTYFWRVWVVQEVALARDVLFLCGDHEISLQLMEKTVASSWNLRSWAIYDPADGLRLRIQAPSHDDSVVFHIRHIVQTGHEDNQTCFAPQDRVLGLLGMVQEEFGDASKDLHRYTSIPDLYVRFSILLFTASGPAVTDLHWWFYLSMAFNLKRMDGLPSWVPDLHHNDTKCKHQPYESMLAARVYSDPPWQASSVPCVASKGSRSDEIVLRGKLLDTVLLVHPEVPHFPESGYGDSMAWLRVLVDLILWERKLADTVLHYTPSQTAQAASEKPTHSGISEDTYWRTLLADSRLDFSSGTKFTREVWLLFREAGQRMLALAPRLEELKRTTGQDPWTLPEWAENEQEMQTMQCFRTQDHPVFRFAAVLAFTRNHQMFSTEQGRFGFTMTGVRTGDVVCVFNHAVSPHVLRRVQDRSGEARYRC</sequence>
<dbReference type="GO" id="GO:0019629">
    <property type="term" value="P:propionate catabolic process, 2-methylcitrate cycle"/>
    <property type="evidence" value="ECO:0007669"/>
    <property type="project" value="TreeGrafter"/>
</dbReference>
<evidence type="ECO:0000256" key="2">
    <source>
        <dbReference type="ARBA" id="ARBA00005704"/>
    </source>
</evidence>
<dbReference type="PANTHER" id="PTHR21631">
    <property type="entry name" value="ISOCITRATE LYASE/MALATE SYNTHASE"/>
    <property type="match status" value="1"/>
</dbReference>
<feature type="compositionally biased region" description="Polar residues" evidence="5">
    <location>
        <begin position="10"/>
        <end position="22"/>
    </location>
</feature>
<dbReference type="EC" id="4.1.3.30" evidence="3"/>
<dbReference type="InterPro" id="IPR015813">
    <property type="entry name" value="Pyrv/PenolPyrv_kinase-like_dom"/>
</dbReference>
<feature type="region of interest" description="Disordered" evidence="5">
    <location>
        <begin position="1"/>
        <end position="22"/>
    </location>
</feature>
<protein>
    <recommendedName>
        <fullName evidence="3">methylisocitrate lyase</fullName>
        <ecNumber evidence="3">4.1.3.30</ecNumber>
    </recommendedName>
</protein>
<organism evidence="7 8">
    <name type="scientific">Ascochyta lentis</name>
    <dbReference type="NCBI Taxonomy" id="205686"/>
    <lineage>
        <taxon>Eukaryota</taxon>
        <taxon>Fungi</taxon>
        <taxon>Dikarya</taxon>
        <taxon>Ascomycota</taxon>
        <taxon>Pezizomycotina</taxon>
        <taxon>Dothideomycetes</taxon>
        <taxon>Pleosporomycetidae</taxon>
        <taxon>Pleosporales</taxon>
        <taxon>Pleosporineae</taxon>
        <taxon>Didymellaceae</taxon>
        <taxon>Ascochyta</taxon>
    </lineage>
</organism>
<evidence type="ECO:0000259" key="6">
    <source>
        <dbReference type="Pfam" id="PF06985"/>
    </source>
</evidence>
<comment type="catalytic activity">
    <reaction evidence="1">
        <text>(2S,3R)-3-hydroxybutane-1,2,3-tricarboxylate = pyruvate + succinate</text>
        <dbReference type="Rhea" id="RHEA:16809"/>
        <dbReference type="ChEBI" id="CHEBI:15361"/>
        <dbReference type="ChEBI" id="CHEBI:30031"/>
        <dbReference type="ChEBI" id="CHEBI:57429"/>
        <dbReference type="EC" id="4.1.3.30"/>
    </reaction>
</comment>
<dbReference type="Pfam" id="PF06985">
    <property type="entry name" value="HET"/>
    <property type="match status" value="1"/>
</dbReference>
<dbReference type="InterPro" id="IPR010730">
    <property type="entry name" value="HET"/>
</dbReference>
<dbReference type="GO" id="GO:0005759">
    <property type="term" value="C:mitochondrial matrix"/>
    <property type="evidence" value="ECO:0007669"/>
    <property type="project" value="TreeGrafter"/>
</dbReference>
<evidence type="ECO:0000256" key="3">
    <source>
        <dbReference type="ARBA" id="ARBA00012260"/>
    </source>
</evidence>
<dbReference type="EMBL" id="RZGK01000006">
    <property type="protein sequence ID" value="KAF9698464.1"/>
    <property type="molecule type" value="Genomic_DNA"/>
</dbReference>
<dbReference type="SUPFAM" id="SSF51621">
    <property type="entry name" value="Phosphoenolpyruvate/pyruvate domain"/>
    <property type="match status" value="1"/>
</dbReference>
<dbReference type="CDD" id="cd00377">
    <property type="entry name" value="ICL_PEPM"/>
    <property type="match status" value="1"/>
</dbReference>
<dbReference type="GO" id="GO:0046421">
    <property type="term" value="F:methylisocitrate lyase activity"/>
    <property type="evidence" value="ECO:0007669"/>
    <property type="project" value="UniProtKB-EC"/>
</dbReference>
<dbReference type="Gene3D" id="3.20.20.60">
    <property type="entry name" value="Phosphoenolpyruvate-binding domains"/>
    <property type="match status" value="1"/>
</dbReference>
<evidence type="ECO:0000313" key="8">
    <source>
        <dbReference type="Proteomes" id="UP000651452"/>
    </source>
</evidence>
<comment type="caution">
    <text evidence="7">The sequence shown here is derived from an EMBL/GenBank/DDBJ whole genome shotgun (WGS) entry which is preliminary data.</text>
</comment>
<evidence type="ECO:0000313" key="7">
    <source>
        <dbReference type="EMBL" id="KAF9698464.1"/>
    </source>
</evidence>
<dbReference type="OrthoDB" id="4078635at2759"/>
<keyword evidence="4" id="KW-0456">Lyase</keyword>
<dbReference type="InterPro" id="IPR006254">
    <property type="entry name" value="Isocitrate_lyase"/>
</dbReference>
<feature type="domain" description="Heterokaryon incompatibility" evidence="6">
    <location>
        <begin position="652"/>
        <end position="812"/>
    </location>
</feature>
<dbReference type="GO" id="GO:0004451">
    <property type="term" value="F:isocitrate lyase activity"/>
    <property type="evidence" value="ECO:0007669"/>
    <property type="project" value="InterPro"/>
</dbReference>
<dbReference type="Gene3D" id="1.10.10.850">
    <property type="match status" value="1"/>
</dbReference>
<dbReference type="InterPro" id="IPR040442">
    <property type="entry name" value="Pyrv_kinase-like_dom_sf"/>
</dbReference>
<comment type="similarity">
    <text evidence="2">Belongs to the isocitrate lyase/PEP mutase superfamily. Isocitrate lyase family.</text>
</comment>
<gene>
    <name evidence="7" type="ORF">EKO04_003546</name>
</gene>
<dbReference type="Proteomes" id="UP000651452">
    <property type="component" value="Unassembled WGS sequence"/>
</dbReference>